<reference evidence="3 4" key="1">
    <citation type="submission" date="2021-08" db="EMBL/GenBank/DDBJ databases">
        <authorList>
            <person name="Peeters C."/>
        </authorList>
    </citation>
    <scope>NUCLEOTIDE SEQUENCE [LARGE SCALE GENOMIC DNA]</scope>
    <source>
        <strain evidence="3 4">LMG 32289</strain>
    </source>
</reference>
<sequence>MSSTKHGLSSMIVTLVLFFSPAIQAAPLTDSPQVVRPADSDVIFMRKAAEAGAYEIEASKVALSKASTLAVKTFASQMIRDHEAADKDLMLLAQQVGVKLPASPSAEKMQEINQLERLNGAAFDKAYVQNVGIDGHQDAVAMFRKASDNAKNDRISAFAKKTLPTVTHHLGMAHKLAREVGMGQ</sequence>
<dbReference type="PANTHER" id="PTHR38593:SF1">
    <property type="entry name" value="BLR2558 PROTEIN"/>
    <property type="match status" value="1"/>
</dbReference>
<protein>
    <recommendedName>
        <fullName evidence="2">DUF4142 domain-containing protein</fullName>
    </recommendedName>
</protein>
<feature type="signal peptide" evidence="1">
    <location>
        <begin position="1"/>
        <end position="25"/>
    </location>
</feature>
<dbReference type="Proteomes" id="UP000706525">
    <property type="component" value="Unassembled WGS sequence"/>
</dbReference>
<name>A0ABM8Y100_9BURK</name>
<evidence type="ECO:0000313" key="3">
    <source>
        <dbReference type="EMBL" id="CAG9186403.1"/>
    </source>
</evidence>
<organism evidence="3 4">
    <name type="scientific">Cupriavidus pampae</name>
    <dbReference type="NCBI Taxonomy" id="659251"/>
    <lineage>
        <taxon>Bacteria</taxon>
        <taxon>Pseudomonadati</taxon>
        <taxon>Pseudomonadota</taxon>
        <taxon>Betaproteobacteria</taxon>
        <taxon>Burkholderiales</taxon>
        <taxon>Burkholderiaceae</taxon>
        <taxon>Cupriavidus</taxon>
    </lineage>
</organism>
<dbReference type="PANTHER" id="PTHR38593">
    <property type="entry name" value="BLR2558 PROTEIN"/>
    <property type="match status" value="1"/>
</dbReference>
<dbReference type="InterPro" id="IPR012347">
    <property type="entry name" value="Ferritin-like"/>
</dbReference>
<dbReference type="Pfam" id="PF13628">
    <property type="entry name" value="DUF4142"/>
    <property type="match status" value="1"/>
</dbReference>
<evidence type="ECO:0000259" key="2">
    <source>
        <dbReference type="Pfam" id="PF13628"/>
    </source>
</evidence>
<keyword evidence="4" id="KW-1185">Reference proteome</keyword>
<proteinExistence type="predicted"/>
<accession>A0ABM8Y100</accession>
<evidence type="ECO:0000313" key="4">
    <source>
        <dbReference type="Proteomes" id="UP000706525"/>
    </source>
</evidence>
<feature type="chain" id="PRO_5045277415" description="DUF4142 domain-containing protein" evidence="1">
    <location>
        <begin position="26"/>
        <end position="184"/>
    </location>
</feature>
<feature type="domain" description="DUF4142" evidence="2">
    <location>
        <begin position="40"/>
        <end position="176"/>
    </location>
</feature>
<evidence type="ECO:0000256" key="1">
    <source>
        <dbReference type="SAM" id="SignalP"/>
    </source>
</evidence>
<dbReference type="InterPro" id="IPR025419">
    <property type="entry name" value="DUF4142"/>
</dbReference>
<dbReference type="Gene3D" id="1.20.1260.10">
    <property type="match status" value="1"/>
</dbReference>
<gene>
    <name evidence="3" type="ORF">LMG32289_06407</name>
</gene>
<keyword evidence="1" id="KW-0732">Signal</keyword>
<comment type="caution">
    <text evidence="3">The sequence shown here is derived from an EMBL/GenBank/DDBJ whole genome shotgun (WGS) entry which is preliminary data.</text>
</comment>
<dbReference type="EMBL" id="CAJZAG010000018">
    <property type="protein sequence ID" value="CAG9186403.1"/>
    <property type="molecule type" value="Genomic_DNA"/>
</dbReference>